<accession>A0A7S3UIK6</accession>
<dbReference type="Gene3D" id="3.30.200.20">
    <property type="entry name" value="Phosphorylase Kinase, domain 1"/>
    <property type="match status" value="1"/>
</dbReference>
<evidence type="ECO:0000256" key="2">
    <source>
        <dbReference type="ARBA" id="ARBA00022679"/>
    </source>
</evidence>
<dbReference type="CDD" id="cd12087">
    <property type="entry name" value="TM_EGFR-like"/>
    <property type="match status" value="1"/>
</dbReference>
<feature type="domain" description="Protein kinase" evidence="11">
    <location>
        <begin position="480"/>
        <end position="758"/>
    </location>
</feature>
<evidence type="ECO:0000256" key="5">
    <source>
        <dbReference type="ARBA" id="ARBA00022741"/>
    </source>
</evidence>
<evidence type="ECO:0000313" key="12">
    <source>
        <dbReference type="EMBL" id="CAE0613970.1"/>
    </source>
</evidence>
<evidence type="ECO:0000256" key="8">
    <source>
        <dbReference type="ARBA" id="ARBA00023180"/>
    </source>
</evidence>
<evidence type="ECO:0000256" key="9">
    <source>
        <dbReference type="PROSITE-ProRule" id="PRU00803"/>
    </source>
</evidence>
<evidence type="ECO:0000256" key="4">
    <source>
        <dbReference type="ARBA" id="ARBA00022737"/>
    </source>
</evidence>
<organism evidence="12">
    <name type="scientific">Picocystis salinarum</name>
    <dbReference type="NCBI Taxonomy" id="88271"/>
    <lineage>
        <taxon>Eukaryota</taxon>
        <taxon>Viridiplantae</taxon>
        <taxon>Chlorophyta</taxon>
        <taxon>Picocystophyceae</taxon>
        <taxon>Picocystales</taxon>
        <taxon>Picocystaceae</taxon>
        <taxon>Picocystis</taxon>
    </lineage>
</organism>
<feature type="transmembrane region" description="Helical" evidence="10">
    <location>
        <begin position="412"/>
        <end position="433"/>
    </location>
</feature>
<dbReference type="FunFam" id="3.30.200.20:FF:000039">
    <property type="entry name" value="receptor-like protein kinase FERONIA"/>
    <property type="match status" value="1"/>
</dbReference>
<keyword evidence="10" id="KW-1133">Transmembrane helix</keyword>
<evidence type="ECO:0000256" key="1">
    <source>
        <dbReference type="ARBA" id="ARBA00022527"/>
    </source>
</evidence>
<dbReference type="AlphaFoldDB" id="A0A7S3UIK6"/>
<dbReference type="SUPFAM" id="SSF56112">
    <property type="entry name" value="Protein kinase-like (PK-like)"/>
    <property type="match status" value="1"/>
</dbReference>
<gene>
    <name evidence="12" type="ORF">PSAL00342_LOCUS7871</name>
</gene>
<dbReference type="InterPro" id="IPR000719">
    <property type="entry name" value="Prot_kinase_dom"/>
</dbReference>
<dbReference type="PANTHER" id="PTHR47989:SF61">
    <property type="entry name" value="PROTEIN KINASE DOMAIN-CONTAINING PROTEIN"/>
    <property type="match status" value="1"/>
</dbReference>
<keyword evidence="4" id="KW-0677">Repeat</keyword>
<dbReference type="SUPFAM" id="SSF50965">
    <property type="entry name" value="Galactose oxidase, central domain"/>
    <property type="match status" value="1"/>
</dbReference>
<dbReference type="Pfam" id="PF00069">
    <property type="entry name" value="Pkinase"/>
    <property type="match status" value="1"/>
</dbReference>
<dbReference type="Pfam" id="PF14312">
    <property type="entry name" value="FG-GAP_2"/>
    <property type="match status" value="4"/>
</dbReference>
<protein>
    <recommendedName>
        <fullName evidence="11">Protein kinase domain-containing protein</fullName>
    </recommendedName>
</protein>
<name>A0A7S3UIK6_9CHLO</name>
<dbReference type="GO" id="GO:0005524">
    <property type="term" value="F:ATP binding"/>
    <property type="evidence" value="ECO:0007669"/>
    <property type="project" value="UniProtKB-KW"/>
</dbReference>
<keyword evidence="3" id="KW-0732">Signal</keyword>
<dbReference type="Gene3D" id="2.130.10.130">
    <property type="entry name" value="Integrin alpha, N-terminal"/>
    <property type="match status" value="2"/>
</dbReference>
<dbReference type="PROSITE" id="PS51470">
    <property type="entry name" value="FG_GAP"/>
    <property type="match status" value="1"/>
</dbReference>
<keyword evidence="7" id="KW-0067">ATP-binding</keyword>
<dbReference type="PANTHER" id="PTHR47989">
    <property type="entry name" value="OS01G0750732 PROTEIN"/>
    <property type="match status" value="1"/>
</dbReference>
<dbReference type="InterPro" id="IPR011043">
    <property type="entry name" value="Gal_Oxase/kelch_b-propeller"/>
</dbReference>
<evidence type="ECO:0000259" key="11">
    <source>
        <dbReference type="PROSITE" id="PS50011"/>
    </source>
</evidence>
<dbReference type="InterPro" id="IPR008271">
    <property type="entry name" value="Ser/Thr_kinase_AS"/>
</dbReference>
<keyword evidence="1" id="KW-0723">Serine/threonine-protein kinase</keyword>
<dbReference type="InterPro" id="IPR028994">
    <property type="entry name" value="Integrin_alpha_N"/>
</dbReference>
<evidence type="ECO:0000256" key="3">
    <source>
        <dbReference type="ARBA" id="ARBA00022729"/>
    </source>
</evidence>
<dbReference type="Gene3D" id="1.10.510.10">
    <property type="entry name" value="Transferase(Phosphotransferase) domain 1"/>
    <property type="match status" value="1"/>
</dbReference>
<dbReference type="InterPro" id="IPR013519">
    <property type="entry name" value="Int_alpha_beta-p"/>
</dbReference>
<feature type="repeat" description="FG-GAP" evidence="9">
    <location>
        <begin position="66"/>
        <end position="120"/>
    </location>
</feature>
<evidence type="ECO:0000256" key="10">
    <source>
        <dbReference type="SAM" id="Phobius"/>
    </source>
</evidence>
<evidence type="ECO:0000256" key="7">
    <source>
        <dbReference type="ARBA" id="ARBA00022840"/>
    </source>
</evidence>
<keyword evidence="10" id="KW-0472">Membrane</keyword>
<keyword evidence="5" id="KW-0547">Nucleotide-binding</keyword>
<dbReference type="EMBL" id="HBIS01009686">
    <property type="protein sequence ID" value="CAE0613970.1"/>
    <property type="molecule type" value="Transcribed_RNA"/>
</dbReference>
<reference evidence="12" key="1">
    <citation type="submission" date="2021-01" db="EMBL/GenBank/DDBJ databases">
        <authorList>
            <person name="Corre E."/>
            <person name="Pelletier E."/>
            <person name="Niang G."/>
            <person name="Scheremetjew M."/>
            <person name="Finn R."/>
            <person name="Kale V."/>
            <person name="Holt S."/>
            <person name="Cochrane G."/>
            <person name="Meng A."/>
            <person name="Brown T."/>
            <person name="Cohen L."/>
        </authorList>
    </citation>
    <scope>NUCLEOTIDE SEQUENCE</scope>
    <source>
        <strain evidence="12">CCMP1897</strain>
    </source>
</reference>
<keyword evidence="8" id="KW-0325">Glycoprotein</keyword>
<keyword evidence="2" id="KW-0808">Transferase</keyword>
<keyword evidence="6" id="KW-0418">Kinase</keyword>
<dbReference type="PROSITE" id="PS50011">
    <property type="entry name" value="PROTEIN_KINASE_DOM"/>
    <property type="match status" value="1"/>
</dbReference>
<evidence type="ECO:0000256" key="6">
    <source>
        <dbReference type="ARBA" id="ARBA00022777"/>
    </source>
</evidence>
<dbReference type="PROSITE" id="PS00108">
    <property type="entry name" value="PROTEIN_KINASE_ST"/>
    <property type="match status" value="1"/>
</dbReference>
<dbReference type="GO" id="GO:0004674">
    <property type="term" value="F:protein serine/threonine kinase activity"/>
    <property type="evidence" value="ECO:0007669"/>
    <property type="project" value="UniProtKB-KW"/>
</dbReference>
<proteinExistence type="predicted"/>
<keyword evidence="10" id="KW-0812">Transmembrane</keyword>
<dbReference type="InterPro" id="IPR013517">
    <property type="entry name" value="FG-GAP"/>
</dbReference>
<sequence>MEEAVVEVQKLYPEVLQTLSLFGVSGAVENGTAMLASHFEMVVEGVRAGAVYVFELQDTGQWVQKQKLLAEDAISDNAMFGMDLSLSGKTLLVGAPGFSDRGSHSGKAYIFERDESDTWTLVADLAPDDREMDDNFGISVSVDGDKAIIGILRPSVKGESVPRAYIFERDESGVWKETAKLHPSQDSSEWFGFSVSISKNTAIVGSYGDNEFLGEGSAHVFERVDNGSWVHIHTLQPSEETDGGFGRHVAIQDDTALVAASRDLFLEPKAGAGFPGSVYVYERNRTGYWDQVSRLVSSKGMNDSFGFSMSLHNDKIIVGAWSDSTNTLSGGAAYIFQRVGPKHWQKVQKLTPKMQQEVHAFGTGVSTDGTWYYVGAINDSEHIIGGGAAFMFAPIDTLTSSSETSSRPHKTIIISVTIGACLAIIVGIVWIYFQRRQEVHKKARLEQIAGSQKLYEPEEHKKLAAYCFSYLELTEATDNFSDERIIGKGGYGPVFMGKLSDGTLAAIKKLSSSSQQGEREFLQEVDTLTRCPHPHVVQLMGYCVEQDDYILVYRFMPGGSLHARLADLTWRTKVKMALQCSQALAYYHTCVDPPILHRDFKSDNILLDNRDNAFVADLGLAQVVGVSTVRQNDADPVAVARSGSPAGTIGYMAPEYVKDGLVSPKLDVYSFGIVMLEMLANRVAICFKVSRTERHLSSWLRSYLDDVVELDEVLGGILLPSWPREHLERFCSLAKECTSKDPQDRPTMHEVALRLSLLSNDEQEDIQLPVDWSDSAIDK</sequence>
<dbReference type="InterPro" id="IPR011009">
    <property type="entry name" value="Kinase-like_dom_sf"/>
</dbReference>